<evidence type="ECO:0000313" key="7">
    <source>
        <dbReference type="Proteomes" id="UP000015104"/>
    </source>
</evidence>
<feature type="region of interest" description="Disordered" evidence="3">
    <location>
        <begin position="1182"/>
        <end position="1285"/>
    </location>
</feature>
<dbReference type="PROSITE" id="PS51375">
    <property type="entry name" value="PPR"/>
    <property type="match status" value="1"/>
</dbReference>
<protein>
    <recommendedName>
        <fullName evidence="8">UDENN domain-containing protein</fullName>
    </recommendedName>
</protein>
<evidence type="ECO:0000256" key="3">
    <source>
        <dbReference type="SAM" id="MobiDB-lite"/>
    </source>
</evidence>
<feature type="domain" description="UDENN" evidence="4">
    <location>
        <begin position="193"/>
        <end position="670"/>
    </location>
</feature>
<dbReference type="InterPro" id="IPR023341">
    <property type="entry name" value="MABP"/>
</dbReference>
<dbReference type="Proteomes" id="UP000015104">
    <property type="component" value="Unassembled WGS sequence"/>
</dbReference>
<dbReference type="EMBL" id="CAEY01001955">
    <property type="status" value="NOT_ANNOTATED_CDS"/>
    <property type="molecule type" value="Genomic_DNA"/>
</dbReference>
<reference evidence="6" key="2">
    <citation type="submission" date="2015-06" db="UniProtKB">
        <authorList>
            <consortium name="EnsemblMetazoa"/>
        </authorList>
    </citation>
    <scope>IDENTIFICATION</scope>
</reference>
<dbReference type="GO" id="GO:0031410">
    <property type="term" value="C:cytoplasmic vesicle"/>
    <property type="evidence" value="ECO:0007669"/>
    <property type="project" value="TreeGrafter"/>
</dbReference>
<feature type="domain" description="MABP" evidence="5">
    <location>
        <begin position="45"/>
        <end position="201"/>
    </location>
</feature>
<feature type="compositionally biased region" description="Polar residues" evidence="3">
    <location>
        <begin position="1233"/>
        <end position="1261"/>
    </location>
</feature>
<organism evidence="6 7">
    <name type="scientific">Tetranychus urticae</name>
    <name type="common">Two-spotted spider mite</name>
    <dbReference type="NCBI Taxonomy" id="32264"/>
    <lineage>
        <taxon>Eukaryota</taxon>
        <taxon>Metazoa</taxon>
        <taxon>Ecdysozoa</taxon>
        <taxon>Arthropoda</taxon>
        <taxon>Chelicerata</taxon>
        <taxon>Arachnida</taxon>
        <taxon>Acari</taxon>
        <taxon>Acariformes</taxon>
        <taxon>Trombidiformes</taxon>
        <taxon>Prostigmata</taxon>
        <taxon>Eleutherengona</taxon>
        <taxon>Raphignathae</taxon>
        <taxon>Tetranychoidea</taxon>
        <taxon>Tetranychidae</taxon>
        <taxon>Tetranychus</taxon>
    </lineage>
</organism>
<name>T1KBU8_TETUR</name>
<evidence type="ECO:0000256" key="2">
    <source>
        <dbReference type="PROSITE-ProRule" id="PRU00708"/>
    </source>
</evidence>
<dbReference type="InterPro" id="IPR011990">
    <property type="entry name" value="TPR-like_helical_dom_sf"/>
</dbReference>
<dbReference type="GO" id="GO:0005085">
    <property type="term" value="F:guanyl-nucleotide exchange factor activity"/>
    <property type="evidence" value="ECO:0007669"/>
    <property type="project" value="UniProtKB-KW"/>
</dbReference>
<accession>T1KBU8</accession>
<dbReference type="PROSITE" id="PS51498">
    <property type="entry name" value="MABP"/>
    <property type="match status" value="1"/>
</dbReference>
<dbReference type="PANTHER" id="PTHR12296">
    <property type="entry name" value="DENN DOMAIN-CONTAINING PROTEIN 4"/>
    <property type="match status" value="1"/>
</dbReference>
<evidence type="ECO:0000313" key="6">
    <source>
        <dbReference type="EnsemblMetazoa" id="tetur08g05350.1"/>
    </source>
</evidence>
<feature type="region of interest" description="Disordered" evidence="3">
    <location>
        <begin position="1057"/>
        <end position="1150"/>
    </location>
</feature>
<feature type="compositionally biased region" description="Basic and acidic residues" evidence="3">
    <location>
        <begin position="1071"/>
        <end position="1090"/>
    </location>
</feature>
<dbReference type="Pfam" id="PF03456">
    <property type="entry name" value="uDENN"/>
    <property type="match status" value="1"/>
</dbReference>
<feature type="compositionally biased region" description="Acidic residues" evidence="3">
    <location>
        <begin position="1130"/>
        <end position="1141"/>
    </location>
</feature>
<evidence type="ECO:0000259" key="4">
    <source>
        <dbReference type="PROSITE" id="PS50211"/>
    </source>
</evidence>
<dbReference type="HOGENOM" id="CLU_003074_0_0_1"/>
<proteinExistence type="predicted"/>
<dbReference type="EnsemblMetazoa" id="tetur08g05350.1">
    <property type="protein sequence ID" value="tetur08g05350.1"/>
    <property type="gene ID" value="tetur08g05350"/>
</dbReference>
<dbReference type="GO" id="GO:0032483">
    <property type="term" value="P:regulation of Rab protein signal transduction"/>
    <property type="evidence" value="ECO:0007669"/>
    <property type="project" value="TreeGrafter"/>
</dbReference>
<dbReference type="Gene3D" id="3.40.50.11500">
    <property type="match status" value="1"/>
</dbReference>
<dbReference type="eggNOG" id="KOG2127">
    <property type="taxonomic scope" value="Eukaryota"/>
</dbReference>
<evidence type="ECO:0000259" key="5">
    <source>
        <dbReference type="PROSITE" id="PS51498"/>
    </source>
</evidence>
<feature type="compositionally biased region" description="Polar residues" evidence="3">
    <location>
        <begin position="998"/>
        <end position="1014"/>
    </location>
</feature>
<feature type="compositionally biased region" description="Polar residues" evidence="3">
    <location>
        <begin position="1185"/>
        <end position="1220"/>
    </location>
</feature>
<dbReference type="InterPro" id="IPR001194">
    <property type="entry name" value="cDENN_dom"/>
</dbReference>
<dbReference type="Pfam" id="PF02141">
    <property type="entry name" value="DENN"/>
    <property type="match status" value="1"/>
</dbReference>
<dbReference type="PANTHER" id="PTHR12296:SF30">
    <property type="entry name" value="DENN DOMAIN-CONTAINING PROTEIN CRAG"/>
    <property type="match status" value="1"/>
</dbReference>
<evidence type="ECO:0008006" key="8">
    <source>
        <dbReference type="Google" id="ProtNLM"/>
    </source>
</evidence>
<evidence type="ECO:0000256" key="1">
    <source>
        <dbReference type="ARBA" id="ARBA00022658"/>
    </source>
</evidence>
<feature type="compositionally biased region" description="Polar residues" evidence="3">
    <location>
        <begin position="537"/>
        <end position="558"/>
    </location>
</feature>
<dbReference type="SMART" id="SM00800">
    <property type="entry name" value="uDENN"/>
    <property type="match status" value="1"/>
</dbReference>
<keyword evidence="1" id="KW-0344">Guanine-nucleotide releasing factor</keyword>
<sequence>MDEKRICDYFVVAGIPTIQSTEATTFSREGTSPSLSPIGSSGIGLPPITDITVIIASQGETAPEGYHCIETTPLGFPADLNHGSLRTQNIFLCYKRGTDKPPLVDIGVLYEAKERVMSDSEVVYLTPYGKIANVNNGTSRTFLTYRRAKENAPCNQLVVIDICVVLGNKNENPPHAYCQINKNLNKGIIGSDVFICYKKSMNRPPLLRYEPTILERFPPVDHDSYSLPQSVPLFCMPMGATVECWPKKCQQPRPLFSTFVLTSNAAVKVYGAAITFYEKFDEDLLNEDEKSRLNFITVEDKAAKTLNSVKSICILSRWPFFETFEKFLTFLYHMTCCSPNVLHNIPIERYISHFMLDVPFPSVQRPKIQVQLGLSLDEAALLSQPSEDLPLPLSGASFTQFLRNLGPENSITVLLLVLAEQKILLHSLRPDVLTSVAEALTSLIFPFHWQCPYIPLCPLGLCDVLNAPLPFIVGVDSRYFDMYELPLDVACVDLDTNSIYISEHKKILNFKLLPKRPSRVLRNTLEKLYEKLLKPNPRTNNETYNPQSKSRNSTSPFSNDGMAARKRERTIDLEIQEIFVKFMASILKNFRAYLRPITKAPTIGATDPNSLFDFQDIDDSSHNDRTVFIPAPEPISNETYSYSCFPALDKSLFHLHSTITKNSFDQDTIDASNLSRTGSTAALASPMSRRTKQEIRSAQRVARHHSEAPLTWAKCLVSYCYSLWFIHLPAFVEGNIAGMVKAKQLRIAYSVLERMQSLNLHPVDEVCYRILMLLCGLYSQPILAVKVLSEMRRCGVTPNAITYGLYNKAVLESKWPSGDSSASLMWTKLRNVVLGIAKFKKCKKSAQANLISPQTIKEDDVFSDPPDESIVKSKAVTNLYTHQKISSNQSDAGYGSSIYNIETDLDTSTISVDTKIDQTKPVEIVNKKESKADRNLNEFRSMTRNIVRNSSSGPSYLDDYNSPAGVLMTSYSALNSESLNLSIKNFQSLRKRHKSEDQNQPTPVSPISTSSQCKSEPIKDSNRTSYFRSFSFGNDARIIHNLKEGTFKALKAEMEKNDPLKESSCSPSNERVIKGKNQTENDPSGIDKFRLTTCTEIPEEDPACDKNPGNETPDSQSSQQVSSKSGSRDESEEESDSDSNEEDKTFSFSPIKDHIMNMSIFSPEGRVASTLRSSFRLATRLAVGPTSSSKQTPPMTRSSTFHTNTSHSGLVRQKLSSKFNSLFKARSEETEESVSSKPSMTRSETAPPTSISSPCEVSQEVNEQEEKVVSTDNVSDETDEDKTSLNSYGYSPWTAKLASNKHIELVNSTIKSAANTMANRITGFKNTLASSATNSPSKVSKENSYSTGVSGPALLLSQFASLVAEKIPANFGYDDDDCQSLRSLDFKRHSIADSADDLRSREGSIAQNLVGFAFSQQKSNNYPPLFETIEKYYHEDLIPNNQSPPVIEIEITSCCRCHICSFILYDEEIMESWSADDSNLNTQCCFCNSRFVPLLTISLKILEETEIEDSLDKVLNNDNKTNETDETLKEDISENENSKSSCNDELSYQTQYSASYESIEPFTVPYLSPIVLRKELENVFESEGDSCVLKPEFVDDHPILYWNMLWYFERINLPSHIHGLCLHSTSLMKDKKDVDKYKNLDFRSVKIHCIWDNHKLHKDFERPMYGLWKETNETRSSLLHALVTDERKIQQNLMKQIIKALQCNDMISAMNFLINERLKQGATGNKKYYSMYRDLLYLSFVAMGRENIDQNYFDREYRRAHETLVAKYPSVLTEADQPPSLKAIFCRRIFKELELKPFENHKQKTII</sequence>
<feature type="region of interest" description="Disordered" evidence="3">
    <location>
        <begin position="1516"/>
        <end position="1542"/>
    </location>
</feature>
<dbReference type="Gene3D" id="2.100.10.50">
    <property type="match status" value="1"/>
</dbReference>
<dbReference type="InterPro" id="IPR051696">
    <property type="entry name" value="DENN_Domain_GEFs"/>
</dbReference>
<dbReference type="PROSITE" id="PS50211">
    <property type="entry name" value="DENN"/>
    <property type="match status" value="1"/>
</dbReference>
<feature type="region of interest" description="Disordered" evidence="3">
    <location>
        <begin position="535"/>
        <end position="563"/>
    </location>
</feature>
<dbReference type="InterPro" id="IPR037516">
    <property type="entry name" value="Tripartite_DENN"/>
</dbReference>
<feature type="compositionally biased region" description="Basic and acidic residues" evidence="3">
    <location>
        <begin position="1520"/>
        <end position="1532"/>
    </location>
</feature>
<dbReference type="InterPro" id="IPR005113">
    <property type="entry name" value="uDENN_dom"/>
</dbReference>
<feature type="repeat" description="PPR" evidence="2">
    <location>
        <begin position="764"/>
        <end position="798"/>
    </location>
</feature>
<dbReference type="InterPro" id="IPR043153">
    <property type="entry name" value="DENN_C"/>
</dbReference>
<reference evidence="7" key="1">
    <citation type="submission" date="2011-08" db="EMBL/GenBank/DDBJ databases">
        <authorList>
            <person name="Rombauts S."/>
        </authorList>
    </citation>
    <scope>NUCLEOTIDE SEQUENCE</scope>
    <source>
        <strain evidence="7">London</strain>
    </source>
</reference>
<keyword evidence="7" id="KW-1185">Reference proteome</keyword>
<dbReference type="Gene3D" id="1.25.40.10">
    <property type="entry name" value="Tetratricopeptide repeat domain"/>
    <property type="match status" value="1"/>
</dbReference>
<feature type="region of interest" description="Disordered" evidence="3">
    <location>
        <begin position="990"/>
        <end position="1020"/>
    </location>
</feature>
<dbReference type="SMART" id="SM00799">
    <property type="entry name" value="DENN"/>
    <property type="match status" value="1"/>
</dbReference>
<dbReference type="InterPro" id="IPR002885">
    <property type="entry name" value="PPR_rpt"/>
</dbReference>
<dbReference type="STRING" id="32264.T1KBU8"/>
<feature type="compositionally biased region" description="Low complexity" evidence="3">
    <location>
        <begin position="1115"/>
        <end position="1125"/>
    </location>
</feature>